<name>E2Q772_STRCL</name>
<evidence type="ECO:0000313" key="4">
    <source>
        <dbReference type="EMBL" id="EFG05319.1"/>
    </source>
</evidence>
<organism evidence="4 5">
    <name type="scientific">Streptomyces clavuligerus</name>
    <dbReference type="NCBI Taxonomy" id="1901"/>
    <lineage>
        <taxon>Bacteria</taxon>
        <taxon>Bacillati</taxon>
        <taxon>Actinomycetota</taxon>
        <taxon>Actinomycetes</taxon>
        <taxon>Kitasatosporales</taxon>
        <taxon>Streptomycetaceae</taxon>
        <taxon>Streptomyces</taxon>
    </lineage>
</organism>
<dbReference type="eggNOG" id="COG0388">
    <property type="taxonomic scope" value="Bacteria"/>
</dbReference>
<proteinExistence type="inferred from homology"/>
<evidence type="ECO:0000259" key="3">
    <source>
        <dbReference type="PROSITE" id="PS50263"/>
    </source>
</evidence>
<dbReference type="InterPro" id="IPR001110">
    <property type="entry name" value="UPF0012_CS"/>
</dbReference>
<dbReference type="STRING" id="1901.BB341_26550"/>
<feature type="domain" description="CN hydrolase" evidence="3">
    <location>
        <begin position="73"/>
        <end position="317"/>
    </location>
</feature>
<dbReference type="InterPro" id="IPR036526">
    <property type="entry name" value="C-N_Hydrolase_sf"/>
</dbReference>
<gene>
    <name evidence="4" type="ORF">SCLAV_0243</name>
</gene>
<reference evidence="4 5" key="1">
    <citation type="journal article" date="2010" name="Genome Biol. Evol.">
        <title>The sequence of a 1.8-mb bacterial linear plasmid reveals a rich evolutionary reservoir of secondary metabolic pathways.</title>
        <authorList>
            <person name="Medema M.H."/>
            <person name="Trefzer A."/>
            <person name="Kovalchuk A."/>
            <person name="van den Berg M."/>
            <person name="Mueller U."/>
            <person name="Heijne W."/>
            <person name="Wu L."/>
            <person name="Alam M.T."/>
            <person name="Ronning C.M."/>
            <person name="Nierman W.C."/>
            <person name="Bovenberg R.A.L."/>
            <person name="Breitling R."/>
            <person name="Takano E."/>
        </authorList>
    </citation>
    <scope>NUCLEOTIDE SEQUENCE [LARGE SCALE GENOMIC DNA]</scope>
    <source>
        <strain evidence="5">ATCC 27064 / DSM 738 / JCM 4710 / NBRC 13307 / NCIMB 12785 / NRRL 3585 / VKM Ac-602</strain>
    </source>
</reference>
<sequence>MIHIQDWTNPGRHGPGAAPRRPGGGRRTRRSGAARSARGAPGEAHGPRRSVRRRRARPWRRRARRSHTPRTPMRIALSQLTTGPDPARNLAAVRERTRRAADAGARLVVFPEATMASFGTRLAPLAEPLDGPWAEEVRRIAAEASVTVVAGMFTPAADGKVTNTLLATGPGVEAAYDKIHLFDAFGFTESATVAAGSKVVTVLVDGVRVGLATCYDVRFPELFRAHADAGCALTVLPASWGAGPGKREQWELLVRARALDATLWVAAVGQADPAASGLPVPPKAPTGIGHSALVAPDGTVRARLDEAPGLLIAEVDPAEVESVRRQIPVLANRRL</sequence>
<comment type="similarity">
    <text evidence="1">Belongs to the carbon-nitrogen hydrolase superfamily. NIT1/NIT2 family.</text>
</comment>
<protein>
    <submittedName>
        <fullName evidence="4">Carbon-nitrogen hydrolase</fullName>
    </submittedName>
</protein>
<dbReference type="Gene3D" id="3.60.110.10">
    <property type="entry name" value="Carbon-nitrogen hydrolase"/>
    <property type="match status" value="1"/>
</dbReference>
<feature type="compositionally biased region" description="Basic residues" evidence="2">
    <location>
        <begin position="23"/>
        <end position="32"/>
    </location>
</feature>
<dbReference type="PROSITE" id="PS01227">
    <property type="entry name" value="UPF0012"/>
    <property type="match status" value="1"/>
</dbReference>
<dbReference type="PROSITE" id="PS50263">
    <property type="entry name" value="CN_HYDROLASE"/>
    <property type="match status" value="1"/>
</dbReference>
<accession>E2Q772</accession>
<dbReference type="PANTHER" id="PTHR23088:SF27">
    <property type="entry name" value="DEAMINATED GLUTATHIONE AMIDASE"/>
    <property type="match status" value="1"/>
</dbReference>
<dbReference type="EMBL" id="CM000913">
    <property type="protein sequence ID" value="EFG05319.1"/>
    <property type="molecule type" value="Genomic_DNA"/>
</dbReference>
<dbReference type="GO" id="GO:0016787">
    <property type="term" value="F:hydrolase activity"/>
    <property type="evidence" value="ECO:0007669"/>
    <property type="project" value="UniProtKB-KW"/>
</dbReference>
<dbReference type="SUPFAM" id="SSF56317">
    <property type="entry name" value="Carbon-nitrogen hydrolase"/>
    <property type="match status" value="1"/>
</dbReference>
<dbReference type="Pfam" id="PF00795">
    <property type="entry name" value="CN_hydrolase"/>
    <property type="match status" value="1"/>
</dbReference>
<dbReference type="CDD" id="cd07581">
    <property type="entry name" value="nitrilase_3"/>
    <property type="match status" value="1"/>
</dbReference>
<feature type="compositionally biased region" description="Basic residues" evidence="2">
    <location>
        <begin position="47"/>
        <end position="68"/>
    </location>
</feature>
<evidence type="ECO:0000256" key="2">
    <source>
        <dbReference type="SAM" id="MobiDB-lite"/>
    </source>
</evidence>
<keyword evidence="4" id="KW-0378">Hydrolase</keyword>
<dbReference type="AlphaFoldDB" id="E2Q772"/>
<dbReference type="PANTHER" id="PTHR23088">
    <property type="entry name" value="NITRILASE-RELATED"/>
    <property type="match status" value="1"/>
</dbReference>
<feature type="compositionally biased region" description="Low complexity" evidence="2">
    <location>
        <begin position="33"/>
        <end position="42"/>
    </location>
</feature>
<dbReference type="InterPro" id="IPR003010">
    <property type="entry name" value="C-N_Hydrolase"/>
</dbReference>
<feature type="compositionally biased region" description="Low complexity" evidence="2">
    <location>
        <begin position="10"/>
        <end position="21"/>
    </location>
</feature>
<evidence type="ECO:0000313" key="5">
    <source>
        <dbReference type="Proteomes" id="UP000002357"/>
    </source>
</evidence>
<dbReference type="Proteomes" id="UP000002357">
    <property type="component" value="Chromosome"/>
</dbReference>
<keyword evidence="5" id="KW-1185">Reference proteome</keyword>
<feature type="region of interest" description="Disordered" evidence="2">
    <location>
        <begin position="1"/>
        <end position="73"/>
    </location>
</feature>
<evidence type="ECO:0000256" key="1">
    <source>
        <dbReference type="ARBA" id="ARBA00010613"/>
    </source>
</evidence>